<dbReference type="InterPro" id="IPR046341">
    <property type="entry name" value="SET_dom_sf"/>
</dbReference>
<proteinExistence type="predicted"/>
<feature type="domain" description="SET" evidence="1">
    <location>
        <begin position="29"/>
        <end position="147"/>
    </location>
</feature>
<dbReference type="Pfam" id="PF00856">
    <property type="entry name" value="SET"/>
    <property type="match status" value="1"/>
</dbReference>
<dbReference type="Gene3D" id="2.170.270.10">
    <property type="entry name" value="SET domain"/>
    <property type="match status" value="1"/>
</dbReference>
<sequence length="157" mass="17713">MRFYFKRKLGVYLLKKTILDNHINASEEDYLYIHQSQIPNSGKGLFTAIKIYKDEVISTFKGNIVSNLEAESIAKSGNDQYFIKLLDGSILDSNLVACFAKYANDATGYSNSEFKNNAKIALDEANNVCLIALKNIKSGEEIFCSYGKSYWKKHGNK</sequence>
<name>A0ABX0I4U9_9FLAO</name>
<dbReference type="PROSITE" id="PS50280">
    <property type="entry name" value="SET"/>
    <property type="match status" value="1"/>
</dbReference>
<dbReference type="EMBL" id="JAAJBT010000004">
    <property type="protein sequence ID" value="NHM02214.1"/>
    <property type="molecule type" value="Genomic_DNA"/>
</dbReference>
<organism evidence="2 3">
    <name type="scientific">Flavobacterium difficile</name>
    <dbReference type="NCBI Taxonomy" id="2709659"/>
    <lineage>
        <taxon>Bacteria</taxon>
        <taxon>Pseudomonadati</taxon>
        <taxon>Bacteroidota</taxon>
        <taxon>Flavobacteriia</taxon>
        <taxon>Flavobacteriales</taxon>
        <taxon>Flavobacteriaceae</taxon>
        <taxon>Flavobacterium</taxon>
    </lineage>
</organism>
<dbReference type="InterPro" id="IPR001214">
    <property type="entry name" value="SET_dom"/>
</dbReference>
<reference evidence="2 3" key="1">
    <citation type="submission" date="2020-02" db="EMBL/GenBank/DDBJ databases">
        <authorList>
            <person name="Chen W.-M."/>
        </authorList>
    </citation>
    <scope>NUCLEOTIDE SEQUENCE [LARGE SCALE GENOMIC DNA]</scope>
    <source>
        <strain evidence="2 3">KDG-16</strain>
    </source>
</reference>
<gene>
    <name evidence="2" type="ORF">G4D72_08855</name>
</gene>
<dbReference type="SMART" id="SM00317">
    <property type="entry name" value="SET"/>
    <property type="match status" value="1"/>
</dbReference>
<evidence type="ECO:0000259" key="1">
    <source>
        <dbReference type="PROSITE" id="PS50280"/>
    </source>
</evidence>
<evidence type="ECO:0000313" key="2">
    <source>
        <dbReference type="EMBL" id="NHM02214.1"/>
    </source>
</evidence>
<protein>
    <submittedName>
        <fullName evidence="2">SET domain-containing protein</fullName>
    </submittedName>
</protein>
<evidence type="ECO:0000313" key="3">
    <source>
        <dbReference type="Proteomes" id="UP000800984"/>
    </source>
</evidence>
<dbReference type="SUPFAM" id="SSF82199">
    <property type="entry name" value="SET domain"/>
    <property type="match status" value="1"/>
</dbReference>
<keyword evidence="3" id="KW-1185">Reference proteome</keyword>
<comment type="caution">
    <text evidence="2">The sequence shown here is derived from an EMBL/GenBank/DDBJ whole genome shotgun (WGS) entry which is preliminary data.</text>
</comment>
<dbReference type="Proteomes" id="UP000800984">
    <property type="component" value="Unassembled WGS sequence"/>
</dbReference>
<accession>A0ABX0I4U9</accession>